<dbReference type="EMBL" id="LN854049">
    <property type="protein sequence ID" value="CRY97365.1"/>
    <property type="molecule type" value="Genomic_DNA"/>
</dbReference>
<dbReference type="AlphaFoldDB" id="A0A0H5Q7J6"/>
<accession>A0A0H5Q7J6</accession>
<name>A0A0H5Q7J6_9ZZZZ</name>
<proteinExistence type="predicted"/>
<protein>
    <submittedName>
        <fullName evidence="1">Uncharacterized protein</fullName>
    </submittedName>
</protein>
<sequence length="186" mass="19919">MMFRVRTIFTGVAGSPYYNSLYFEGGVNPPPSDLVDAVGTFWEAACIKSLTAMVGQVQSEVQQLDVTTGDIVAVFNQPAYDFNGAGGGAGKPPATQGLLRLRTGSYVNGRQVAGRVFVPGLTDGAGGPTWDLTVRNAVEFAGEDLMAYSDTEDAKWSVYSPTHGLTRPITAVSAWNEFAVQRSRRD</sequence>
<organism evidence="1">
    <name type="scientific">uncultured prokaryote</name>
    <dbReference type="NCBI Taxonomy" id="198431"/>
    <lineage>
        <taxon>unclassified sequences</taxon>
        <taxon>environmental samples</taxon>
    </lineage>
</organism>
<reference evidence="1" key="1">
    <citation type="submission" date="2015-06" db="EMBL/GenBank/DDBJ databases">
        <authorList>
            <person name="Joergensen T."/>
        </authorList>
    </citation>
    <scope>NUCLEOTIDE SEQUENCE</scope>
    <source>
        <strain evidence="1">RGFK1513</strain>
    </source>
</reference>
<reference evidence="1" key="2">
    <citation type="submission" date="2015-07" db="EMBL/GenBank/DDBJ databases">
        <title>Plasmids, circular viruses and viroids from rat gut.</title>
        <authorList>
            <person name="Jorgensen T.J."/>
            <person name="Hansen M.A."/>
            <person name="Xu Z."/>
            <person name="Tabak M.A."/>
            <person name="Sorensen S.J."/>
            <person name="Hansen L.H."/>
        </authorList>
    </citation>
    <scope>NUCLEOTIDE SEQUENCE</scope>
    <source>
        <strain evidence="1">RGFK1513</strain>
    </source>
</reference>
<evidence type="ECO:0000313" key="1">
    <source>
        <dbReference type="EMBL" id="CRY97365.1"/>
    </source>
</evidence>